<evidence type="ECO:0000313" key="2">
    <source>
        <dbReference type="Proteomes" id="UP000199197"/>
    </source>
</evidence>
<dbReference type="SUPFAM" id="SSF88659">
    <property type="entry name" value="Sigma3 and sigma4 domains of RNA polymerase sigma factors"/>
    <property type="match status" value="1"/>
</dbReference>
<organism evidence="1 2">
    <name type="scientific">Candidatus Chryseopegocella kryptomonas</name>
    <dbReference type="NCBI Taxonomy" id="1633643"/>
    <lineage>
        <taxon>Bacteria</taxon>
        <taxon>Pseudomonadati</taxon>
        <taxon>Candidatus Kryptoniota</taxon>
        <taxon>Candidatus Chryseopegocella</taxon>
    </lineage>
</organism>
<dbReference type="InterPro" id="IPR013324">
    <property type="entry name" value="RNA_pol_sigma_r3/r4-like"/>
</dbReference>
<protein>
    <submittedName>
        <fullName evidence="1">RNA polymerase sigma factor, sigma-70 family</fullName>
    </submittedName>
</protein>
<accession>A0A0P1MY52</accession>
<reference evidence="2" key="1">
    <citation type="submission" date="2015-11" db="EMBL/GenBank/DDBJ databases">
        <authorList>
            <person name="Varghese N."/>
        </authorList>
    </citation>
    <scope>NUCLEOTIDE SEQUENCE [LARGE SCALE GENOMIC DNA]</scope>
    <source>
        <strain evidence="2">JGI-23</strain>
    </source>
</reference>
<name>A0A0P1MY52_9BACT</name>
<keyword evidence="2" id="KW-1185">Reference proteome</keyword>
<dbReference type="Gene3D" id="1.10.10.10">
    <property type="entry name" value="Winged helix-like DNA-binding domain superfamily/Winged helix DNA-binding domain"/>
    <property type="match status" value="1"/>
</dbReference>
<dbReference type="EMBL" id="CZVW01000008">
    <property type="protein sequence ID" value="CUT00886.1"/>
    <property type="molecule type" value="Genomic_DNA"/>
</dbReference>
<dbReference type="Proteomes" id="UP000199197">
    <property type="component" value="Unassembled WGS sequence"/>
</dbReference>
<gene>
    <name evidence="1" type="ORF">JGI23_00938</name>
</gene>
<proteinExistence type="predicted"/>
<dbReference type="InterPro" id="IPR036388">
    <property type="entry name" value="WH-like_DNA-bd_sf"/>
</dbReference>
<sequence length="210" mass="25092">MDQKEGKTFSRAKKKNNLSEDEIGIRCEDVEGLINNEIICKKLIVKYDLMLRARLRREPTITGEDILHTVIEKYLSGERNWDRRNPKEFWQWVDKNMSSEVYNYANREFKSVKFDEIDEYEEESYAQNFNYDNYPDDFDIVSDFEFNEMLNELKAELQDDDVAFLVFEYLLLGCENSEIAKELGIKVSEVVNAKKRIRRKLLKITKNKIW</sequence>
<evidence type="ECO:0000313" key="1">
    <source>
        <dbReference type="EMBL" id="CUT00886.1"/>
    </source>
</evidence>
<dbReference type="AlphaFoldDB" id="A0A0P1MY52"/>
<dbReference type="RefSeq" id="WP_092349248.1">
    <property type="nucleotide sequence ID" value="NZ_CZVW01000008.1"/>
</dbReference>